<gene>
    <name evidence="9" type="ORF">KDH_30750</name>
</gene>
<evidence type="ECO:0000313" key="9">
    <source>
        <dbReference type="EMBL" id="GLV56233.1"/>
    </source>
</evidence>
<keyword evidence="4" id="KW-0808">Transferase</keyword>
<dbReference type="SUPFAM" id="SSF69118">
    <property type="entry name" value="AhpD-like"/>
    <property type="match status" value="1"/>
</dbReference>
<dbReference type="EMBL" id="BSRI01000002">
    <property type="protein sequence ID" value="GLV56233.1"/>
    <property type="molecule type" value="Genomic_DNA"/>
</dbReference>
<dbReference type="SUPFAM" id="SSF55874">
    <property type="entry name" value="ATPase domain of HSP90 chaperone/DNA topoisomerase II/histidine kinase"/>
    <property type="match status" value="1"/>
</dbReference>
<dbReference type="PANTHER" id="PTHR43711">
    <property type="entry name" value="TWO-COMPONENT HISTIDINE KINASE"/>
    <property type="match status" value="1"/>
</dbReference>
<dbReference type="InterPro" id="IPR050736">
    <property type="entry name" value="Sensor_HK_Regulatory"/>
</dbReference>
<dbReference type="Gene3D" id="3.30.565.10">
    <property type="entry name" value="Histidine kinase-like ATPase, C-terminal domain"/>
    <property type="match status" value="1"/>
</dbReference>
<sequence length="490" mass="56365">MSNLDKKLVNPVFDEIRHYFGFIPPVFMAVQADPDLLDALWQQTRSTYINNPLPPVLKEKFFLYISYSCDIPYDLRSHCILLNRYGVAEHEIITLLQTPLPTGEQIDQHLQQLHTISQALDSWPNDDPKLELIFFSCIIHLFLQHTHASSRCHKELRRLLGKHYTFLVALFNYIHTCHRWIGSSPELYQEKDEQIMDCFDAAFGTSTRLHTVINEQFEHASQQHQQSDPGPLASKHGKAEPAQVSPEAERHMNDFLGLTAHELKTPITTIKGTIQILLRTIARERQKTSISLEEYMRTMEVVQHLLTRADNQVRRLTHLINDIVYISRIQDKKLDSSLERIDINSVVKEVVQQQRQISPRRTIQAPDSAMSVFVLMDRNHIEQVIMNYLSNALKYSSEEQPVEVSLDMEGARVRIAVHDRGPGITKEDQQHIWERFYRVQHTEVLSGSGVGFGLGLYISRSIIEKHNGEIGVESTPGEGTTFWFSLAQAE</sequence>
<dbReference type="Pfam" id="PF00512">
    <property type="entry name" value="HisKA"/>
    <property type="match status" value="1"/>
</dbReference>
<dbReference type="PROSITE" id="PS50109">
    <property type="entry name" value="HIS_KIN"/>
    <property type="match status" value="1"/>
</dbReference>
<evidence type="ECO:0000256" key="7">
    <source>
        <dbReference type="SAM" id="MobiDB-lite"/>
    </source>
</evidence>
<protein>
    <recommendedName>
        <fullName evidence="2">histidine kinase</fullName>
        <ecNumber evidence="2">2.7.13.3</ecNumber>
    </recommendedName>
</protein>
<dbReference type="PANTHER" id="PTHR43711:SF1">
    <property type="entry name" value="HISTIDINE KINASE 1"/>
    <property type="match status" value="1"/>
</dbReference>
<dbReference type="InterPro" id="IPR003594">
    <property type="entry name" value="HATPase_dom"/>
</dbReference>
<proteinExistence type="predicted"/>
<evidence type="ECO:0000313" key="10">
    <source>
        <dbReference type="Proteomes" id="UP001344906"/>
    </source>
</evidence>
<dbReference type="InterPro" id="IPR036890">
    <property type="entry name" value="HATPase_C_sf"/>
</dbReference>
<evidence type="ECO:0000259" key="8">
    <source>
        <dbReference type="PROSITE" id="PS50109"/>
    </source>
</evidence>
<keyword evidence="10" id="KW-1185">Reference proteome</keyword>
<evidence type="ECO:0000256" key="2">
    <source>
        <dbReference type="ARBA" id="ARBA00012438"/>
    </source>
</evidence>
<dbReference type="PRINTS" id="PR00344">
    <property type="entry name" value="BCTRLSENSOR"/>
</dbReference>
<comment type="caution">
    <text evidence="9">The sequence shown here is derived from an EMBL/GenBank/DDBJ whole genome shotgun (WGS) entry which is preliminary data.</text>
</comment>
<evidence type="ECO:0000256" key="3">
    <source>
        <dbReference type="ARBA" id="ARBA00022553"/>
    </source>
</evidence>
<dbReference type="Gene3D" id="1.10.287.130">
    <property type="match status" value="1"/>
</dbReference>
<organism evidence="9 10">
    <name type="scientific">Dictyobacter halimunensis</name>
    <dbReference type="NCBI Taxonomy" id="3026934"/>
    <lineage>
        <taxon>Bacteria</taxon>
        <taxon>Bacillati</taxon>
        <taxon>Chloroflexota</taxon>
        <taxon>Ktedonobacteria</taxon>
        <taxon>Ktedonobacterales</taxon>
        <taxon>Dictyobacteraceae</taxon>
        <taxon>Dictyobacter</taxon>
    </lineage>
</organism>
<comment type="catalytic activity">
    <reaction evidence="1">
        <text>ATP + protein L-histidine = ADP + protein N-phospho-L-histidine.</text>
        <dbReference type="EC" id="2.7.13.3"/>
    </reaction>
</comment>
<dbReference type="InterPro" id="IPR036097">
    <property type="entry name" value="HisK_dim/P_sf"/>
</dbReference>
<name>A0ABQ6FUS2_9CHLR</name>
<dbReference type="EC" id="2.7.13.3" evidence="2"/>
<dbReference type="CDD" id="cd00075">
    <property type="entry name" value="HATPase"/>
    <property type="match status" value="1"/>
</dbReference>
<dbReference type="SMART" id="SM00388">
    <property type="entry name" value="HisKA"/>
    <property type="match status" value="1"/>
</dbReference>
<dbReference type="SUPFAM" id="SSF47384">
    <property type="entry name" value="Homodimeric domain of signal transducing histidine kinase"/>
    <property type="match status" value="1"/>
</dbReference>
<evidence type="ECO:0000256" key="6">
    <source>
        <dbReference type="ARBA" id="ARBA00023012"/>
    </source>
</evidence>
<reference evidence="9 10" key="1">
    <citation type="submission" date="2023-02" db="EMBL/GenBank/DDBJ databases">
        <title>Dictyobacter halimunensis sp. nov., a new member of the class Ktedonobacteria from forest soil in a geothermal area.</title>
        <authorList>
            <person name="Rachmania M.K."/>
            <person name="Ningsih F."/>
            <person name="Sakai Y."/>
            <person name="Yabe S."/>
            <person name="Yokota A."/>
            <person name="Sjamsuridzal W."/>
        </authorList>
    </citation>
    <scope>NUCLEOTIDE SEQUENCE [LARGE SCALE GENOMIC DNA]</scope>
    <source>
        <strain evidence="9 10">S3.2.2.5</strain>
    </source>
</reference>
<dbReference type="RefSeq" id="WP_338251361.1">
    <property type="nucleotide sequence ID" value="NZ_BSRI01000002.1"/>
</dbReference>
<dbReference type="InterPro" id="IPR004358">
    <property type="entry name" value="Sig_transdc_His_kin-like_C"/>
</dbReference>
<evidence type="ECO:0000256" key="4">
    <source>
        <dbReference type="ARBA" id="ARBA00022679"/>
    </source>
</evidence>
<accession>A0ABQ6FUS2</accession>
<keyword evidence="6" id="KW-0902">Two-component regulatory system</keyword>
<dbReference type="SMART" id="SM00387">
    <property type="entry name" value="HATPase_c"/>
    <property type="match status" value="1"/>
</dbReference>
<dbReference type="Gene3D" id="1.20.1290.10">
    <property type="entry name" value="AhpD-like"/>
    <property type="match status" value="1"/>
</dbReference>
<feature type="domain" description="Histidine kinase" evidence="8">
    <location>
        <begin position="258"/>
        <end position="490"/>
    </location>
</feature>
<feature type="compositionally biased region" description="Polar residues" evidence="7">
    <location>
        <begin position="219"/>
        <end position="228"/>
    </location>
</feature>
<feature type="region of interest" description="Disordered" evidence="7">
    <location>
        <begin position="219"/>
        <end position="246"/>
    </location>
</feature>
<dbReference type="InterPro" id="IPR003661">
    <property type="entry name" value="HisK_dim/P_dom"/>
</dbReference>
<dbReference type="Pfam" id="PF02518">
    <property type="entry name" value="HATPase_c"/>
    <property type="match status" value="1"/>
</dbReference>
<keyword evidence="3" id="KW-0597">Phosphoprotein</keyword>
<dbReference type="CDD" id="cd00082">
    <property type="entry name" value="HisKA"/>
    <property type="match status" value="1"/>
</dbReference>
<dbReference type="Proteomes" id="UP001344906">
    <property type="component" value="Unassembled WGS sequence"/>
</dbReference>
<evidence type="ECO:0000256" key="1">
    <source>
        <dbReference type="ARBA" id="ARBA00000085"/>
    </source>
</evidence>
<dbReference type="InterPro" id="IPR005467">
    <property type="entry name" value="His_kinase_dom"/>
</dbReference>
<evidence type="ECO:0000256" key="5">
    <source>
        <dbReference type="ARBA" id="ARBA00022777"/>
    </source>
</evidence>
<keyword evidence="5" id="KW-0418">Kinase</keyword>
<dbReference type="InterPro" id="IPR029032">
    <property type="entry name" value="AhpD-like"/>
</dbReference>